<comment type="caution">
    <text evidence="1">The sequence shown here is derived from an EMBL/GenBank/DDBJ whole genome shotgun (WGS) entry which is preliminary data.</text>
</comment>
<name>A0ABD3UFJ8_SINWO</name>
<evidence type="ECO:0000313" key="2">
    <source>
        <dbReference type="Proteomes" id="UP001634394"/>
    </source>
</evidence>
<keyword evidence="2" id="KW-1185">Reference proteome</keyword>
<reference evidence="1 2" key="1">
    <citation type="submission" date="2024-11" db="EMBL/GenBank/DDBJ databases">
        <title>Chromosome-level genome assembly of the freshwater bivalve Anodonta woodiana.</title>
        <authorList>
            <person name="Chen X."/>
        </authorList>
    </citation>
    <scope>NUCLEOTIDE SEQUENCE [LARGE SCALE GENOMIC DNA]</scope>
    <source>
        <strain evidence="1">MN2024</strain>
        <tissue evidence="1">Gills</tissue>
    </source>
</reference>
<organism evidence="1 2">
    <name type="scientific">Sinanodonta woodiana</name>
    <name type="common">Chinese pond mussel</name>
    <name type="synonym">Anodonta woodiana</name>
    <dbReference type="NCBI Taxonomy" id="1069815"/>
    <lineage>
        <taxon>Eukaryota</taxon>
        <taxon>Metazoa</taxon>
        <taxon>Spiralia</taxon>
        <taxon>Lophotrochozoa</taxon>
        <taxon>Mollusca</taxon>
        <taxon>Bivalvia</taxon>
        <taxon>Autobranchia</taxon>
        <taxon>Heteroconchia</taxon>
        <taxon>Palaeoheterodonta</taxon>
        <taxon>Unionida</taxon>
        <taxon>Unionoidea</taxon>
        <taxon>Unionidae</taxon>
        <taxon>Unioninae</taxon>
        <taxon>Sinanodonta</taxon>
    </lineage>
</organism>
<evidence type="ECO:0000313" key="1">
    <source>
        <dbReference type="EMBL" id="KAL3847343.1"/>
    </source>
</evidence>
<accession>A0ABD3UFJ8</accession>
<dbReference type="Proteomes" id="UP001634394">
    <property type="component" value="Unassembled WGS sequence"/>
</dbReference>
<dbReference type="EMBL" id="JBJQND010000016">
    <property type="protein sequence ID" value="KAL3847343.1"/>
    <property type="molecule type" value="Genomic_DNA"/>
</dbReference>
<dbReference type="AlphaFoldDB" id="A0ABD3UFJ8"/>
<gene>
    <name evidence="1" type="ORF">ACJMK2_018258</name>
</gene>
<sequence length="281" mass="32600">MHRLANQLRTRLESETCENKRQRLADRYSAFLSAEIDAYATTFQEQSCDRDPLEDLKRIIPWTSNTLVTEMEYYGRQAHRSAIMGRFEDAGDYLKRANSVSMFIGPCQEKINMVFLDVLVKLREFENDPSDDLMHKLMETGKYGLSLLEKEDEETRCLWKRFFAVRMTYCALGMGFKANIIDRCSVTRLALQKAELLLKQVDTESIELKHEMIFLAARARFRDLSGSIMEACHDINEAESIAVRGNFTEIKFIREYRQLIENKISAWTTVTTPDGSKEKSN</sequence>
<protein>
    <submittedName>
        <fullName evidence="1">Uncharacterized protein</fullName>
    </submittedName>
</protein>
<proteinExistence type="predicted"/>